<proteinExistence type="predicted"/>
<evidence type="ECO:0000313" key="2">
    <source>
        <dbReference type="Proteomes" id="UP001060170"/>
    </source>
</evidence>
<comment type="caution">
    <text evidence="1">The sequence shown here is derived from an EMBL/GenBank/DDBJ whole genome shotgun (WGS) entry which is preliminary data.</text>
</comment>
<evidence type="ECO:0000313" key="1">
    <source>
        <dbReference type="EMBL" id="KAI7951683.1"/>
    </source>
</evidence>
<reference evidence="2" key="2">
    <citation type="journal article" date="2018" name="Mol. Plant Microbe Interact.">
        <title>Genome sequence resources for the wheat stripe rust pathogen (Puccinia striiformis f. sp. tritici) and the barley stripe rust pathogen (Puccinia striiformis f. sp. hordei).</title>
        <authorList>
            <person name="Xia C."/>
            <person name="Wang M."/>
            <person name="Yin C."/>
            <person name="Cornejo O.E."/>
            <person name="Hulbert S.H."/>
            <person name="Chen X."/>
        </authorList>
    </citation>
    <scope>NUCLEOTIDE SEQUENCE [LARGE SCALE GENOMIC DNA]</scope>
    <source>
        <strain evidence="2">93-210</strain>
    </source>
</reference>
<sequence length="193" mass="22393">MTSSTSASTTEFISLILNRFFEVQNIRAKLLIELDTALDNHINSVNQEQEQQEQEQEQEHQQEHEQEIKHTPSAGGCRHEYKDIKTNPEDYIQQVISISTSGFIEIKDEVKLLVDMLVTNLDRKDLAELIEEVETLESEKISEFLQETLLRRREGLEGRDYAEPIEKHKQRGRELTKSIVNLTAEIRAEMAEL</sequence>
<gene>
    <name evidence="1" type="ORF">MJO28_007367</name>
</gene>
<reference evidence="1 2" key="3">
    <citation type="journal article" date="2022" name="Microbiol. Spectr.">
        <title>Folding features and dynamics of 3D genome architecture in plant fungal pathogens.</title>
        <authorList>
            <person name="Xia C."/>
        </authorList>
    </citation>
    <scope>NUCLEOTIDE SEQUENCE [LARGE SCALE GENOMIC DNA]</scope>
    <source>
        <strain evidence="1 2">93-210</strain>
    </source>
</reference>
<accession>A0ACC0EFW2</accession>
<dbReference type="Proteomes" id="UP001060170">
    <property type="component" value="Chromosome 7"/>
</dbReference>
<name>A0ACC0EFW2_9BASI</name>
<protein>
    <submittedName>
        <fullName evidence="1">Uncharacterized protein</fullName>
    </submittedName>
</protein>
<organism evidence="1 2">
    <name type="scientific">Puccinia striiformis f. sp. tritici</name>
    <dbReference type="NCBI Taxonomy" id="168172"/>
    <lineage>
        <taxon>Eukaryota</taxon>
        <taxon>Fungi</taxon>
        <taxon>Dikarya</taxon>
        <taxon>Basidiomycota</taxon>
        <taxon>Pucciniomycotina</taxon>
        <taxon>Pucciniomycetes</taxon>
        <taxon>Pucciniales</taxon>
        <taxon>Pucciniaceae</taxon>
        <taxon>Puccinia</taxon>
    </lineage>
</organism>
<keyword evidence="2" id="KW-1185">Reference proteome</keyword>
<dbReference type="EMBL" id="CM045871">
    <property type="protein sequence ID" value="KAI7951683.1"/>
    <property type="molecule type" value="Genomic_DNA"/>
</dbReference>
<reference evidence="2" key="1">
    <citation type="journal article" date="2018" name="BMC Genomics">
        <title>Genomic insights into host adaptation between the wheat stripe rust pathogen (Puccinia striiformis f. sp. tritici) and the barley stripe rust pathogen (Puccinia striiformis f. sp. hordei).</title>
        <authorList>
            <person name="Xia C."/>
            <person name="Wang M."/>
            <person name="Yin C."/>
            <person name="Cornejo O.E."/>
            <person name="Hulbert S.H."/>
            <person name="Chen X."/>
        </authorList>
    </citation>
    <scope>NUCLEOTIDE SEQUENCE [LARGE SCALE GENOMIC DNA]</scope>
    <source>
        <strain evidence="2">93-210</strain>
    </source>
</reference>